<dbReference type="PANTHER" id="PTHR13556">
    <property type="entry name" value="TRANSCRIPTIONAL ADAPTER 3-RELATED"/>
    <property type="match status" value="1"/>
</dbReference>
<feature type="region of interest" description="Disordered" evidence="6">
    <location>
        <begin position="533"/>
        <end position="578"/>
    </location>
</feature>
<dbReference type="EMBL" id="CP110427">
    <property type="protein sequence ID" value="WAQ86626.1"/>
    <property type="molecule type" value="Genomic_DNA"/>
</dbReference>
<comment type="subcellular location">
    <subcellularLocation>
        <location evidence="1">Nucleus</location>
    </subcellularLocation>
</comment>
<evidence type="ECO:0000313" key="7">
    <source>
        <dbReference type="EMBL" id="WAQ86626.1"/>
    </source>
</evidence>
<name>A0ABY7CN29_9BASI</name>
<proteinExistence type="inferred from homology"/>
<dbReference type="Proteomes" id="UP001164743">
    <property type="component" value="Chromosome 7A"/>
</dbReference>
<evidence type="ECO:0000256" key="2">
    <source>
        <dbReference type="ARBA" id="ARBA00005330"/>
    </source>
</evidence>
<evidence type="ECO:0000256" key="3">
    <source>
        <dbReference type="ARBA" id="ARBA00023015"/>
    </source>
</evidence>
<feature type="region of interest" description="Disordered" evidence="6">
    <location>
        <begin position="338"/>
        <end position="389"/>
    </location>
</feature>
<comment type="similarity">
    <text evidence="2">Belongs to the NGG1 family.</text>
</comment>
<feature type="compositionally biased region" description="Pro residues" evidence="6">
    <location>
        <begin position="378"/>
        <end position="389"/>
    </location>
</feature>
<feature type="compositionally biased region" description="Pro residues" evidence="6">
    <location>
        <begin position="129"/>
        <end position="181"/>
    </location>
</feature>
<feature type="compositionally biased region" description="Low complexity" evidence="6">
    <location>
        <begin position="540"/>
        <end position="549"/>
    </location>
</feature>
<feature type="compositionally biased region" description="Basic and acidic residues" evidence="6">
    <location>
        <begin position="365"/>
        <end position="377"/>
    </location>
</feature>
<sequence length="653" mass="69657">MDADQLAQLEQTATSTLAHSQGEIPSLGQLQRLLSQLSQRKTLLDSLRIPTQQPPPPKPQKLKLIHSQPTTIKIRRPSCDPKTPLAPAKNKRKRTLPPGSEQEPASPETALQPKPSPSGATPPAVLLQPPLPKLPPPPLPPSLPPPLPTAAAPPLPPLPPPPLPLPARPPSPPVDPLPSSPPVVVKAEEPPPRSLSPDELPLALAFAAPPPPSPPPHLPPIPPAQPTPSQPPTPTALLASSFFADPPPAKPKPRRRPPAPERLRFGRPGSHPPLPAHPHLATPKSGDVHADFSRTRPPATQTPTHVFQGWVSDQYLRPFGEDDLAFLGSELASINGCPSVRVHRPPSGDQAPDDDTFRVPPPGRHYADVWRDEDRGLPPRPVAPGPAPSPLLRASVNALSPDALASEAVRLGPLAARLVSAILPCAPSSSTQPDRTSPVPPSAPLDNVDLDRRLAHELVHPQPTETAAEDDEIACVLRRAQAVLARQAALNRRRKQTLAGAVRRRMAVQEFDGVRAGLDRRVFQLFLRRQTLLGSSGPTKAGPSRGAPPRGSPARKRRPDEPQPADEDAQSKMASLDRAAAATLHKRRRLVERVGPVLLAPPLPGPLPGPDPAPGPSVSAIHRLPTRSVYAHLAGQGLGVDEVPLDVDRRFIV</sequence>
<dbReference type="GeneID" id="77811846"/>
<protein>
    <submittedName>
        <fullName evidence="7">Uncharacterized protein</fullName>
    </submittedName>
</protein>
<feature type="region of interest" description="Disordered" evidence="6">
    <location>
        <begin position="45"/>
        <end position="306"/>
    </location>
</feature>
<keyword evidence="3" id="KW-0805">Transcription regulation</keyword>
<evidence type="ECO:0000256" key="4">
    <source>
        <dbReference type="ARBA" id="ARBA00023163"/>
    </source>
</evidence>
<dbReference type="PRINTS" id="PR01217">
    <property type="entry name" value="PRICHEXTENSN"/>
</dbReference>
<evidence type="ECO:0000256" key="6">
    <source>
        <dbReference type="SAM" id="MobiDB-lite"/>
    </source>
</evidence>
<keyword evidence="8" id="KW-1185">Reference proteome</keyword>
<dbReference type="Pfam" id="PF10198">
    <property type="entry name" value="Ada3"/>
    <property type="match status" value="1"/>
</dbReference>
<dbReference type="PANTHER" id="PTHR13556:SF2">
    <property type="entry name" value="TRANSCRIPTIONAL ADAPTER 3"/>
    <property type="match status" value="1"/>
</dbReference>
<evidence type="ECO:0000256" key="5">
    <source>
        <dbReference type="ARBA" id="ARBA00023242"/>
    </source>
</evidence>
<accession>A0ABY7CN29</accession>
<keyword evidence="5" id="KW-0539">Nucleus</keyword>
<evidence type="ECO:0000313" key="8">
    <source>
        <dbReference type="Proteomes" id="UP001164743"/>
    </source>
</evidence>
<keyword evidence="4" id="KW-0804">Transcription</keyword>
<organism evidence="7 8">
    <name type="scientific">Puccinia triticina</name>
    <dbReference type="NCBI Taxonomy" id="208348"/>
    <lineage>
        <taxon>Eukaryota</taxon>
        <taxon>Fungi</taxon>
        <taxon>Dikarya</taxon>
        <taxon>Basidiomycota</taxon>
        <taxon>Pucciniomycotina</taxon>
        <taxon>Pucciniomycetes</taxon>
        <taxon>Pucciniales</taxon>
        <taxon>Pucciniaceae</taxon>
        <taxon>Puccinia</taxon>
    </lineage>
</organism>
<dbReference type="InterPro" id="IPR019340">
    <property type="entry name" value="Histone_AcTrfase_su3"/>
</dbReference>
<dbReference type="RefSeq" id="XP_053022181.1">
    <property type="nucleotide sequence ID" value="XM_053170951.1"/>
</dbReference>
<reference evidence="7" key="1">
    <citation type="submission" date="2022-10" db="EMBL/GenBank/DDBJ databases">
        <title>Puccinia triticina Genome sequencing and assembly.</title>
        <authorList>
            <person name="Li C."/>
        </authorList>
    </citation>
    <scope>NUCLEOTIDE SEQUENCE</scope>
    <source>
        <strain evidence="7">Pt15</strain>
    </source>
</reference>
<feature type="compositionally biased region" description="Pro residues" evidence="6">
    <location>
        <begin position="208"/>
        <end position="234"/>
    </location>
</feature>
<gene>
    <name evidence="7" type="ORF">PtA15_7A353</name>
</gene>
<evidence type="ECO:0000256" key="1">
    <source>
        <dbReference type="ARBA" id="ARBA00004123"/>
    </source>
</evidence>